<dbReference type="AlphaFoldDB" id="A0AAE1XNM0"/>
<keyword evidence="3" id="KW-0143">Chaperone</keyword>
<evidence type="ECO:0000313" key="6">
    <source>
        <dbReference type="Proteomes" id="UP001293254"/>
    </source>
</evidence>
<comment type="caution">
    <text evidence="5">The sequence shown here is derived from an EMBL/GenBank/DDBJ whole genome shotgun (WGS) entry which is preliminary data.</text>
</comment>
<protein>
    <submittedName>
        <fullName evidence="5">K(+) efflux antiporter 2, chloroplastic</fullName>
    </submittedName>
</protein>
<proteinExistence type="inferred from homology"/>
<reference evidence="5" key="1">
    <citation type="submission" date="2020-06" db="EMBL/GenBank/DDBJ databases">
        <authorList>
            <person name="Li T."/>
            <person name="Hu X."/>
            <person name="Zhang T."/>
            <person name="Song X."/>
            <person name="Zhang H."/>
            <person name="Dai N."/>
            <person name="Sheng W."/>
            <person name="Hou X."/>
            <person name="Wei L."/>
        </authorList>
    </citation>
    <scope>NUCLEOTIDE SEQUENCE</scope>
    <source>
        <strain evidence="5">3651</strain>
        <tissue evidence="5">Leaf</tissue>
    </source>
</reference>
<dbReference type="Gene3D" id="1.20.1530.20">
    <property type="match status" value="1"/>
</dbReference>
<dbReference type="Gene3D" id="3.40.109.10">
    <property type="entry name" value="NADH Oxidase"/>
    <property type="match status" value="1"/>
</dbReference>
<evidence type="ECO:0000313" key="5">
    <source>
        <dbReference type="EMBL" id="KAK4414676.1"/>
    </source>
</evidence>
<dbReference type="InterPro" id="IPR001844">
    <property type="entry name" value="Cpn60/GroEL"/>
</dbReference>
<evidence type="ECO:0000256" key="4">
    <source>
        <dbReference type="SAM" id="MobiDB-lite"/>
    </source>
</evidence>
<comment type="similarity">
    <text evidence="2">Belongs to the chaperonin (HSP60) family.</text>
</comment>
<evidence type="ECO:0000256" key="3">
    <source>
        <dbReference type="ARBA" id="ARBA00023186"/>
    </source>
</evidence>
<evidence type="ECO:0000256" key="2">
    <source>
        <dbReference type="ARBA" id="ARBA00006607"/>
    </source>
</evidence>
<feature type="compositionally biased region" description="Basic and acidic residues" evidence="4">
    <location>
        <begin position="330"/>
        <end position="356"/>
    </location>
</feature>
<evidence type="ECO:0000256" key="1">
    <source>
        <dbReference type="ARBA" id="ARBA00004141"/>
    </source>
</evidence>
<dbReference type="GO" id="GO:0016491">
    <property type="term" value="F:oxidoreductase activity"/>
    <property type="evidence" value="ECO:0007669"/>
    <property type="project" value="InterPro"/>
</dbReference>
<reference evidence="5" key="2">
    <citation type="journal article" date="2024" name="Plant">
        <title>Genomic evolution and insights into agronomic trait innovations of Sesamum species.</title>
        <authorList>
            <person name="Miao H."/>
            <person name="Wang L."/>
            <person name="Qu L."/>
            <person name="Liu H."/>
            <person name="Sun Y."/>
            <person name="Le M."/>
            <person name="Wang Q."/>
            <person name="Wei S."/>
            <person name="Zheng Y."/>
            <person name="Lin W."/>
            <person name="Duan Y."/>
            <person name="Cao H."/>
            <person name="Xiong S."/>
            <person name="Wang X."/>
            <person name="Wei L."/>
            <person name="Li C."/>
            <person name="Ma Q."/>
            <person name="Ju M."/>
            <person name="Zhao R."/>
            <person name="Li G."/>
            <person name="Mu C."/>
            <person name="Tian Q."/>
            <person name="Mei H."/>
            <person name="Zhang T."/>
            <person name="Gao T."/>
            <person name="Zhang H."/>
        </authorList>
    </citation>
    <scope>NUCLEOTIDE SEQUENCE</scope>
    <source>
        <strain evidence="5">3651</strain>
    </source>
</reference>
<dbReference type="GO" id="GO:0016020">
    <property type="term" value="C:membrane"/>
    <property type="evidence" value="ECO:0007669"/>
    <property type="project" value="UniProtKB-SubCell"/>
</dbReference>
<feature type="region of interest" description="Disordered" evidence="4">
    <location>
        <begin position="330"/>
        <end position="363"/>
    </location>
</feature>
<dbReference type="GO" id="GO:0140662">
    <property type="term" value="F:ATP-dependent protein folding chaperone"/>
    <property type="evidence" value="ECO:0007669"/>
    <property type="project" value="InterPro"/>
</dbReference>
<accession>A0AAE1XNM0</accession>
<dbReference type="InterPro" id="IPR038770">
    <property type="entry name" value="Na+/solute_symporter_sf"/>
</dbReference>
<gene>
    <name evidence="5" type="ORF">Salat_2880600</name>
</gene>
<dbReference type="EMBL" id="JACGWO010000012">
    <property type="protein sequence ID" value="KAK4414676.1"/>
    <property type="molecule type" value="Genomic_DNA"/>
</dbReference>
<keyword evidence="6" id="KW-1185">Reference proteome</keyword>
<dbReference type="InterPro" id="IPR027410">
    <property type="entry name" value="TCP-1-like_intermed_sf"/>
</dbReference>
<dbReference type="SUPFAM" id="SSF55469">
    <property type="entry name" value="FMN-dependent nitroreductase-like"/>
    <property type="match status" value="1"/>
</dbReference>
<dbReference type="PANTHER" id="PTHR45633">
    <property type="entry name" value="60 KDA HEAT SHOCK PROTEIN, MITOCHONDRIAL"/>
    <property type="match status" value="1"/>
</dbReference>
<dbReference type="Gene3D" id="3.30.260.10">
    <property type="entry name" value="TCP-1-like chaperonin intermediate domain"/>
    <property type="match status" value="6"/>
</dbReference>
<sequence>MACFFSFTADCEEFTPASVFHGLVESARNINLVRLREVGFCSNSCIHMFSPASFFSFTADGEEFTPASVFHGLVESARKQLLKLVLGSLLVGAGWGRVHTSFSFFMVLWSLLGTLFWSDLGRWGRVRASFSFSWLVESARKQLSKLVLGSLLVGAGVAFYVKRGERIGQLFQQPDIVTTSIDEVSTTAKPLSLSSTAVVLQVLQERGESTSCHGRATFSVLLFQDLAVVVLLILILRISPSSSKGGIGGDSEVEVGEKRDSVTDAVNATIATVEEGITPGMSGYIIGGGDSEVEVGEKRDSVTDAVNATIATVEEGIIPDWRRDSEVEVGEKRDRKLKKEGTDEVKPKVGEKRDSEVEVGEEEDVTDAVKCTIATIGGGDSEVEVGEKRDSVTDAVNATIATIGGGDSEVEVGEEEGQRDRCCKCTIATVEEGIIPIGGGDSESRKCEKRDSVTDAIGGGDSEVEVGEKRDSVTDAVNATIATLKKELFFRWRRDSEVEVGEKRDSVTDAVNATIATVEEGIIPGILEEGTVKIEVGEKQGQRDRCCKCNKRNRHTVEEGIIFLMEEGQIGGGDSEVEVWLRRRDLLEDGDSEVEVGEKRDSVTECCKCHNWLEQRLKKELFRLEEWDSEVEVGEKRDSVTDAVNATIATVEEGIIPGMIGGGDSEVEIGGGDSEVEVGEKRDRVTDAVNATIERLKKELFPIGGGDSEVEVGEKRDSVTDAVNATIATVEEGIIPGMSIGGGDSEVEVGEKRDRVTDAVNATIATVEEGIIPGMSIGGGDSEVEVGEKRDSVTDAVNATIATVEEGIILGILEEGTVKVEVGEKRTALTDAIGGDSEVEVGEKRDSVRDAVNATLETVEEGIIPGGEGVVVVRKLLISDMMRLKDIVGDGCFSLDMVAHLEATLQERGAWMYPQLFWETGVLGQVLYLEAHAVGVSAIGIGCFFDDPVHEILGLA</sequence>
<dbReference type="InterPro" id="IPR000415">
    <property type="entry name" value="Nitroreductase-like"/>
</dbReference>
<dbReference type="Proteomes" id="UP001293254">
    <property type="component" value="Unassembled WGS sequence"/>
</dbReference>
<dbReference type="GO" id="GO:0042026">
    <property type="term" value="P:protein refolding"/>
    <property type="evidence" value="ECO:0007669"/>
    <property type="project" value="InterPro"/>
</dbReference>
<organism evidence="5 6">
    <name type="scientific">Sesamum alatum</name>
    <dbReference type="NCBI Taxonomy" id="300844"/>
    <lineage>
        <taxon>Eukaryota</taxon>
        <taxon>Viridiplantae</taxon>
        <taxon>Streptophyta</taxon>
        <taxon>Embryophyta</taxon>
        <taxon>Tracheophyta</taxon>
        <taxon>Spermatophyta</taxon>
        <taxon>Magnoliopsida</taxon>
        <taxon>eudicotyledons</taxon>
        <taxon>Gunneridae</taxon>
        <taxon>Pentapetalae</taxon>
        <taxon>asterids</taxon>
        <taxon>lamiids</taxon>
        <taxon>Lamiales</taxon>
        <taxon>Pedaliaceae</taxon>
        <taxon>Sesamum</taxon>
    </lineage>
</organism>
<name>A0AAE1XNM0_9LAMI</name>
<comment type="subcellular location">
    <subcellularLocation>
        <location evidence="1">Membrane</location>
        <topology evidence="1">Multi-pass membrane protein</topology>
    </subcellularLocation>
</comment>